<dbReference type="RefSeq" id="WP_014225649.1">
    <property type="nucleotide sequence ID" value="NZ_CAJPTF010000063.1"/>
</dbReference>
<evidence type="ECO:0000313" key="4">
    <source>
        <dbReference type="EMBL" id="SCQ23401.1"/>
    </source>
</evidence>
<dbReference type="Pfam" id="PF04519">
    <property type="entry name" value="Bactofilin"/>
    <property type="match status" value="1"/>
</dbReference>
<dbReference type="InterPro" id="IPR007607">
    <property type="entry name" value="BacA/B"/>
</dbReference>
<sequence>MVRTKNEEIPISSGGVHNVLAAGTIVTGSIASDSDFRLDGRIEGDINCKGKIVIGPKGSIAGNILSDNAEILGDVEGSIRIKEKLVFKSTAIIKGDIFTQTLEIEPGAHFNGTCTMSGKNQTDGMQVPGNKKANVTPIK</sequence>
<accession>A0A1D3UTQ7</accession>
<dbReference type="Proteomes" id="UP000219259">
    <property type="component" value="Unassembled WGS sequence"/>
</dbReference>
<dbReference type="GeneID" id="34759388"/>
<protein>
    <submittedName>
        <fullName evidence="4">Polymer-forming cytoskeletal</fullName>
    </submittedName>
</protein>
<name>A0A1D3UTQ7_TANFO</name>
<evidence type="ECO:0000313" key="6">
    <source>
        <dbReference type="Proteomes" id="UP000219259"/>
    </source>
</evidence>
<dbReference type="AlphaFoldDB" id="A0A1D3UTQ7"/>
<dbReference type="EMBL" id="NSLJ01000027">
    <property type="protein sequence ID" value="PDP43149.1"/>
    <property type="molecule type" value="Genomic_DNA"/>
</dbReference>
<proteinExistence type="inferred from homology"/>
<reference evidence="4 5" key="1">
    <citation type="submission" date="2016-09" db="EMBL/GenBank/DDBJ databases">
        <authorList>
            <person name="Capua I."/>
            <person name="De Benedictis P."/>
            <person name="Joannis T."/>
            <person name="Lombin L.H."/>
            <person name="Cattoli G."/>
        </authorList>
    </citation>
    <scope>NUCLEOTIDE SEQUENCE [LARGE SCALE GENOMIC DNA]</scope>
    <source>
        <strain evidence="4 5">UB20</strain>
    </source>
</reference>
<dbReference type="PANTHER" id="PTHR35024">
    <property type="entry name" value="HYPOTHETICAL CYTOSOLIC PROTEIN"/>
    <property type="match status" value="1"/>
</dbReference>
<dbReference type="OrthoDB" id="5432602at2"/>
<gene>
    <name evidence="3" type="ORF">CLI86_09955</name>
    <name evidence="4" type="ORF">TFUB20_02034</name>
</gene>
<reference evidence="3 6" key="2">
    <citation type="submission" date="2017-09" db="EMBL/GenBank/DDBJ databases">
        <title>Phase variable restriction modification systems are present in the genome sequences of periodontal pathogens Prevotella intermedia, Tannerella forsythia and Porphyromonas gingivalis.</title>
        <authorList>
            <person name="Haigh R.D."/>
            <person name="Crawford L."/>
            <person name="Ralph J."/>
            <person name="Wanford J."/>
            <person name="Vartoukian S.R."/>
            <person name="Hijazib K."/>
            <person name="Wade W."/>
            <person name="Oggioni M.R."/>
        </authorList>
    </citation>
    <scope>NUCLEOTIDE SEQUENCE [LARGE SCALE GENOMIC DNA]</scope>
    <source>
        <strain evidence="3 6">WW11663</strain>
    </source>
</reference>
<evidence type="ECO:0000256" key="2">
    <source>
        <dbReference type="SAM" id="MobiDB-lite"/>
    </source>
</evidence>
<dbReference type="OMA" id="HGKVECV"/>
<evidence type="ECO:0000313" key="5">
    <source>
        <dbReference type="Proteomes" id="UP000182057"/>
    </source>
</evidence>
<organism evidence="4 5">
    <name type="scientific">Tannerella forsythia</name>
    <name type="common">Bacteroides forsythus</name>
    <dbReference type="NCBI Taxonomy" id="28112"/>
    <lineage>
        <taxon>Bacteria</taxon>
        <taxon>Pseudomonadati</taxon>
        <taxon>Bacteroidota</taxon>
        <taxon>Bacteroidia</taxon>
        <taxon>Bacteroidales</taxon>
        <taxon>Tannerellaceae</taxon>
        <taxon>Tannerella</taxon>
    </lineage>
</organism>
<dbReference type="EMBL" id="FMMM01000070">
    <property type="protein sequence ID" value="SCQ23401.1"/>
    <property type="molecule type" value="Genomic_DNA"/>
</dbReference>
<dbReference type="Proteomes" id="UP000182057">
    <property type="component" value="Unassembled WGS sequence"/>
</dbReference>
<evidence type="ECO:0000313" key="3">
    <source>
        <dbReference type="EMBL" id="PDP43149.1"/>
    </source>
</evidence>
<comment type="similarity">
    <text evidence="1">Belongs to the bactofilin family.</text>
</comment>
<dbReference type="PANTHER" id="PTHR35024:SF4">
    <property type="entry name" value="POLYMER-FORMING CYTOSKELETAL PROTEIN"/>
    <property type="match status" value="1"/>
</dbReference>
<feature type="region of interest" description="Disordered" evidence="2">
    <location>
        <begin position="117"/>
        <end position="139"/>
    </location>
</feature>
<evidence type="ECO:0000256" key="1">
    <source>
        <dbReference type="ARBA" id="ARBA00044755"/>
    </source>
</evidence>